<sequence length="53" mass="5852">MFVVHALCFALVAQLVEHTLGKGEVSGSNPLKSSIAKGRYENICLCFRWSRIA</sequence>
<dbReference type="AntiFam" id="ANF00010">
    <property type="entry name" value="tRNA translation"/>
</dbReference>
<name>A0A2V0Q3Z9_PSESF</name>
<evidence type="ECO:0000313" key="2">
    <source>
        <dbReference type="Proteomes" id="UP000247480"/>
    </source>
</evidence>
<evidence type="ECO:0000313" key="1">
    <source>
        <dbReference type="EMBL" id="GBH07209.1"/>
    </source>
</evidence>
<organism evidence="1 2">
    <name type="scientific">Pseudomonas syringae pv. actinidiae</name>
    <dbReference type="NCBI Taxonomy" id="103796"/>
    <lineage>
        <taxon>Bacteria</taxon>
        <taxon>Pseudomonadati</taxon>
        <taxon>Pseudomonadota</taxon>
        <taxon>Gammaproteobacteria</taxon>
        <taxon>Pseudomonadales</taxon>
        <taxon>Pseudomonadaceae</taxon>
        <taxon>Pseudomonas</taxon>
        <taxon>Pseudomonas syringae</taxon>
    </lineage>
</organism>
<reference evidence="1 2" key="1">
    <citation type="submission" date="2018-04" db="EMBL/GenBank/DDBJ databases">
        <title>Draft genome sequence of Pseudomonas syringae pv. actinidiae biovar 1 strains isolated from kiwifruit in Kagawa prefecture.</title>
        <authorList>
            <person name="Tabuchi M."/>
            <person name="Saito M."/>
            <person name="Fujiwara S."/>
            <person name="Sasa N."/>
            <person name="Akimitsu K."/>
            <person name="Gomi K."/>
            <person name="Konishi-Sugita S."/>
            <person name="Hamano K."/>
            <person name="Kataoka I."/>
        </authorList>
    </citation>
    <scope>NUCLEOTIDE SEQUENCE [LARGE SCALE GENOMIC DNA]</scope>
    <source>
        <strain evidence="1 2">MAFF212206</strain>
    </source>
</reference>
<comment type="caution">
    <text evidence="1">The sequence shown here is derived from an EMBL/GenBank/DDBJ whole genome shotgun (WGS) entry which is preliminary data.</text>
</comment>
<proteinExistence type="predicted"/>
<dbReference type="AlphaFoldDB" id="A0A2V0Q3Z9"/>
<accession>A0A2V0Q3Z9</accession>
<protein>
    <submittedName>
        <fullName evidence="1">Uncharacterized protein</fullName>
    </submittedName>
</protein>
<dbReference type="EMBL" id="BGJZ01000019">
    <property type="protein sequence ID" value="GBH07209.1"/>
    <property type="molecule type" value="Genomic_DNA"/>
</dbReference>
<gene>
    <name evidence="1" type="ORF">KPSA1_00557</name>
</gene>
<dbReference type="Proteomes" id="UP000247480">
    <property type="component" value="Unassembled WGS sequence"/>
</dbReference>